<evidence type="ECO:0000313" key="3">
    <source>
        <dbReference type="Proteomes" id="UP000823388"/>
    </source>
</evidence>
<protein>
    <submittedName>
        <fullName evidence="2">Uncharacterized protein</fullName>
    </submittedName>
</protein>
<organism evidence="2 3">
    <name type="scientific">Panicum virgatum</name>
    <name type="common">Blackwell switchgrass</name>
    <dbReference type="NCBI Taxonomy" id="38727"/>
    <lineage>
        <taxon>Eukaryota</taxon>
        <taxon>Viridiplantae</taxon>
        <taxon>Streptophyta</taxon>
        <taxon>Embryophyta</taxon>
        <taxon>Tracheophyta</taxon>
        <taxon>Spermatophyta</taxon>
        <taxon>Magnoliopsida</taxon>
        <taxon>Liliopsida</taxon>
        <taxon>Poales</taxon>
        <taxon>Poaceae</taxon>
        <taxon>PACMAD clade</taxon>
        <taxon>Panicoideae</taxon>
        <taxon>Panicodae</taxon>
        <taxon>Paniceae</taxon>
        <taxon>Panicinae</taxon>
        <taxon>Panicum</taxon>
        <taxon>Panicum sect. Hiantes</taxon>
    </lineage>
</organism>
<reference evidence="2" key="1">
    <citation type="submission" date="2020-05" db="EMBL/GenBank/DDBJ databases">
        <title>WGS assembly of Panicum virgatum.</title>
        <authorList>
            <person name="Lovell J.T."/>
            <person name="Jenkins J."/>
            <person name="Shu S."/>
            <person name="Juenger T.E."/>
            <person name="Schmutz J."/>
        </authorList>
    </citation>
    <scope>NUCLEOTIDE SEQUENCE</scope>
    <source>
        <strain evidence="2">AP13</strain>
    </source>
</reference>
<proteinExistence type="predicted"/>
<feature type="compositionally biased region" description="Basic and acidic residues" evidence="1">
    <location>
        <begin position="143"/>
        <end position="157"/>
    </location>
</feature>
<evidence type="ECO:0000313" key="2">
    <source>
        <dbReference type="EMBL" id="KAG2603192.1"/>
    </source>
</evidence>
<name>A0A8T0SUC0_PANVG</name>
<gene>
    <name evidence="2" type="ORF">PVAP13_5KG753201</name>
</gene>
<dbReference type="EMBL" id="CM029045">
    <property type="protein sequence ID" value="KAG2603192.1"/>
    <property type="molecule type" value="Genomic_DNA"/>
</dbReference>
<dbReference type="Proteomes" id="UP000823388">
    <property type="component" value="Chromosome 5K"/>
</dbReference>
<keyword evidence="3" id="KW-1185">Reference proteome</keyword>
<accession>A0A8T0SUC0</accession>
<dbReference type="AlphaFoldDB" id="A0A8T0SUC0"/>
<feature type="compositionally biased region" description="Polar residues" evidence="1">
    <location>
        <begin position="126"/>
        <end position="142"/>
    </location>
</feature>
<feature type="region of interest" description="Disordered" evidence="1">
    <location>
        <begin position="118"/>
        <end position="157"/>
    </location>
</feature>
<sequence>MLPRIFVWKQGMIKEFSELDCVRGHTFGKRPILPFKSTCYARRPEVRTPSPICDASVMNFKNELLQRVLGTFSPQSLEDITDLYKKHVAAAPNEVSPVYAQSIIVDIIDYFYQRAQKDKSNDNRRSTNSAEATWDSPVQTPEDNGHHTDDHHDNVVGDRPVEAADVNVQHSDDHDDIVVGDFPDQGADDNGGHFDEQTDNVLLYHVLVVRLNLIKCILVTPLKLQQAPHMSQTNLKCPKVVAKERRGMHVILRPMPLVIMLPPVFIHVGIPFHQMLQCQQLASQIIMNL</sequence>
<feature type="region of interest" description="Disordered" evidence="1">
    <location>
        <begin position="174"/>
        <end position="193"/>
    </location>
</feature>
<comment type="caution">
    <text evidence="2">The sequence shown here is derived from an EMBL/GenBank/DDBJ whole genome shotgun (WGS) entry which is preliminary data.</text>
</comment>
<evidence type="ECO:0000256" key="1">
    <source>
        <dbReference type="SAM" id="MobiDB-lite"/>
    </source>
</evidence>